<dbReference type="GO" id="GO:0000036">
    <property type="term" value="F:acyl carrier activity"/>
    <property type="evidence" value="ECO:0007669"/>
    <property type="project" value="TreeGrafter"/>
</dbReference>
<evidence type="ECO:0000313" key="4">
    <source>
        <dbReference type="EMBL" id="MBA4611602.1"/>
    </source>
</evidence>
<proteinExistence type="predicted"/>
<keyword evidence="2" id="KW-0597">Phosphoprotein</keyword>
<feature type="domain" description="Carrier" evidence="3">
    <location>
        <begin position="7"/>
        <end position="85"/>
    </location>
</feature>
<dbReference type="SUPFAM" id="SSF47336">
    <property type="entry name" value="ACP-like"/>
    <property type="match status" value="1"/>
</dbReference>
<dbReference type="Proteomes" id="UP000559404">
    <property type="component" value="Unassembled WGS sequence"/>
</dbReference>
<dbReference type="GO" id="GO:0016020">
    <property type="term" value="C:membrane"/>
    <property type="evidence" value="ECO:0007669"/>
    <property type="project" value="GOC"/>
</dbReference>
<evidence type="ECO:0000259" key="3">
    <source>
        <dbReference type="PROSITE" id="PS50075"/>
    </source>
</evidence>
<dbReference type="EMBL" id="JACEON010000006">
    <property type="protein sequence ID" value="MBA4611602.1"/>
    <property type="molecule type" value="Genomic_DNA"/>
</dbReference>
<name>A0A838XN54_9HYPH</name>
<comment type="caution">
    <text evidence="4">The sequence shown here is derived from an EMBL/GenBank/DDBJ whole genome shotgun (WGS) entry which is preliminary data.</text>
</comment>
<gene>
    <name evidence="4" type="ORF">H1W37_08070</name>
</gene>
<dbReference type="PANTHER" id="PTHR20863:SF76">
    <property type="entry name" value="CARRIER DOMAIN-CONTAINING PROTEIN"/>
    <property type="match status" value="1"/>
</dbReference>
<sequence length="90" mass="9928">MKLKVDGIEPETLDRLLDLVATEGMVERDKLTLEATFEELGIQSADMVVILMAIEEEFGIYIPVDGDLADAQTVGDFLKVLAERMKDNAA</sequence>
<dbReference type="AlphaFoldDB" id="A0A838XN54"/>
<dbReference type="Pfam" id="PF00550">
    <property type="entry name" value="PP-binding"/>
    <property type="match status" value="1"/>
</dbReference>
<reference evidence="4 5" key="2">
    <citation type="submission" date="2020-08" db="EMBL/GenBank/DDBJ databases">
        <title>Stappia taiwanensis sp. nov., isolated from a coastal thermal spring.</title>
        <authorList>
            <person name="Kampfer P."/>
        </authorList>
    </citation>
    <scope>NUCLEOTIDE SEQUENCE [LARGE SCALE GENOMIC DNA]</scope>
    <source>
        <strain evidence="4 5">DSM 23284</strain>
    </source>
</reference>
<keyword evidence="1" id="KW-0596">Phosphopantetheine</keyword>
<dbReference type="InterPro" id="IPR003231">
    <property type="entry name" value="ACP"/>
</dbReference>
<accession>A0A838XN54</accession>
<dbReference type="InterPro" id="IPR036736">
    <property type="entry name" value="ACP-like_sf"/>
</dbReference>
<dbReference type="Gene3D" id="1.10.1200.10">
    <property type="entry name" value="ACP-like"/>
    <property type="match status" value="1"/>
</dbReference>
<keyword evidence="5" id="KW-1185">Reference proteome</keyword>
<dbReference type="InterPro" id="IPR009081">
    <property type="entry name" value="PP-bd_ACP"/>
</dbReference>
<dbReference type="PROSITE" id="PS50075">
    <property type="entry name" value="CARRIER"/>
    <property type="match status" value="1"/>
</dbReference>
<dbReference type="GO" id="GO:0000035">
    <property type="term" value="F:acyl binding"/>
    <property type="evidence" value="ECO:0007669"/>
    <property type="project" value="TreeGrafter"/>
</dbReference>
<protein>
    <submittedName>
        <fullName evidence="4">Phosphopantetheine-binding protein</fullName>
    </submittedName>
</protein>
<dbReference type="PANTHER" id="PTHR20863">
    <property type="entry name" value="ACYL CARRIER PROTEIN"/>
    <property type="match status" value="1"/>
</dbReference>
<evidence type="ECO:0000313" key="5">
    <source>
        <dbReference type="Proteomes" id="UP000559404"/>
    </source>
</evidence>
<dbReference type="GO" id="GO:0005829">
    <property type="term" value="C:cytosol"/>
    <property type="evidence" value="ECO:0007669"/>
    <property type="project" value="TreeGrafter"/>
</dbReference>
<reference evidence="4 5" key="1">
    <citation type="submission" date="2020-07" db="EMBL/GenBank/DDBJ databases">
        <authorList>
            <person name="Li M."/>
        </authorList>
    </citation>
    <scope>NUCLEOTIDE SEQUENCE [LARGE SCALE GENOMIC DNA]</scope>
    <source>
        <strain evidence="4 5">DSM 23284</strain>
    </source>
</reference>
<evidence type="ECO:0000256" key="1">
    <source>
        <dbReference type="ARBA" id="ARBA00022450"/>
    </source>
</evidence>
<evidence type="ECO:0000256" key="2">
    <source>
        <dbReference type="ARBA" id="ARBA00022553"/>
    </source>
</evidence>
<dbReference type="RefSeq" id="WP_181759807.1">
    <property type="nucleotide sequence ID" value="NZ_BMCR01000005.1"/>
</dbReference>
<organism evidence="4 5">
    <name type="scientific">Stappia taiwanensis</name>
    <dbReference type="NCBI Taxonomy" id="992267"/>
    <lineage>
        <taxon>Bacteria</taxon>
        <taxon>Pseudomonadati</taxon>
        <taxon>Pseudomonadota</taxon>
        <taxon>Alphaproteobacteria</taxon>
        <taxon>Hyphomicrobiales</taxon>
        <taxon>Stappiaceae</taxon>
        <taxon>Stappia</taxon>
    </lineage>
</organism>
<dbReference type="GO" id="GO:0009245">
    <property type="term" value="P:lipid A biosynthetic process"/>
    <property type="evidence" value="ECO:0007669"/>
    <property type="project" value="TreeGrafter"/>
</dbReference>